<dbReference type="Gene3D" id="2.30.30.90">
    <property type="match status" value="1"/>
</dbReference>
<dbReference type="Pfam" id="PF04023">
    <property type="entry name" value="FeoA"/>
    <property type="match status" value="1"/>
</dbReference>
<dbReference type="AlphaFoldDB" id="A0A223MIV4"/>
<dbReference type="EMBL" id="CP048838">
    <property type="protein sequence ID" value="QJA03192.1"/>
    <property type="molecule type" value="Genomic_DNA"/>
</dbReference>
<accession>A0A223MIV4</accession>
<dbReference type="RefSeq" id="WP_002611462.1">
    <property type="nucleotide sequence ID" value="NZ_BAAACC010000008.1"/>
</dbReference>
<dbReference type="SMART" id="SM00899">
    <property type="entry name" value="FeoA"/>
    <property type="match status" value="1"/>
</dbReference>
<dbReference type="InterPro" id="IPR038157">
    <property type="entry name" value="FeoA_core_dom"/>
</dbReference>
<keyword evidence="1" id="KW-0408">Iron</keyword>
<dbReference type="GeneID" id="61926352"/>
<proteinExistence type="predicted"/>
<sequence length="81" mass="9010">MNCLKDAVLNEEVFVVDIEHTALMKRRLMDLGFVPGTGVTPVLESPSRDMRAYLIKGCKIALRSEDSERILVKGKEAAYAV</sequence>
<dbReference type="SUPFAM" id="SSF50037">
    <property type="entry name" value="C-terminal domain of transcriptional repressors"/>
    <property type="match status" value="1"/>
</dbReference>
<gene>
    <name evidence="3" type="ORF">G4D54_12405</name>
</gene>
<evidence type="ECO:0000313" key="3">
    <source>
        <dbReference type="EMBL" id="QJA03192.1"/>
    </source>
</evidence>
<name>A0A223MIV4_CLOIN</name>
<evidence type="ECO:0000259" key="2">
    <source>
        <dbReference type="SMART" id="SM00899"/>
    </source>
</evidence>
<dbReference type="InterPro" id="IPR007167">
    <property type="entry name" value="Fe-transptr_FeoA-like"/>
</dbReference>
<dbReference type="Proteomes" id="UP000503330">
    <property type="component" value="Chromosome"/>
</dbReference>
<evidence type="ECO:0000313" key="4">
    <source>
        <dbReference type="Proteomes" id="UP000503330"/>
    </source>
</evidence>
<dbReference type="GO" id="GO:0046914">
    <property type="term" value="F:transition metal ion binding"/>
    <property type="evidence" value="ECO:0007669"/>
    <property type="project" value="InterPro"/>
</dbReference>
<feature type="domain" description="Ferrous iron transporter FeoA-like" evidence="2">
    <location>
        <begin position="2"/>
        <end position="74"/>
    </location>
</feature>
<evidence type="ECO:0000256" key="1">
    <source>
        <dbReference type="ARBA" id="ARBA00023004"/>
    </source>
</evidence>
<organism evidence="3 4">
    <name type="scientific">Clostridium innocuum</name>
    <dbReference type="NCBI Taxonomy" id="1522"/>
    <lineage>
        <taxon>Bacteria</taxon>
        <taxon>Bacillati</taxon>
        <taxon>Bacillota</taxon>
        <taxon>Clostridia</taxon>
        <taxon>Eubacteriales</taxon>
        <taxon>Clostridiaceae</taxon>
        <taxon>Clostridium</taxon>
    </lineage>
</organism>
<reference evidence="3 4" key="1">
    <citation type="submission" date="2020-02" db="EMBL/GenBank/DDBJ databases">
        <authorList>
            <person name="Kociolek L.K."/>
            <person name="Ozer E.A."/>
        </authorList>
    </citation>
    <scope>NUCLEOTIDE SEQUENCE [LARGE SCALE GENOMIC DNA]</scope>
    <source>
        <strain evidence="3 4">ATCC 14501</strain>
    </source>
</reference>
<protein>
    <submittedName>
        <fullName evidence="3">Ferrous iron transport protein A</fullName>
    </submittedName>
</protein>
<dbReference type="InterPro" id="IPR008988">
    <property type="entry name" value="Transcriptional_repressor_C"/>
</dbReference>